<dbReference type="InterPro" id="IPR010127">
    <property type="entry name" value="Phasin_subfam-1"/>
</dbReference>
<evidence type="ECO:0000313" key="2">
    <source>
        <dbReference type="EMBL" id="MBC8748606.1"/>
    </source>
</evidence>
<comment type="caution">
    <text evidence="2">The sequence shown here is derived from an EMBL/GenBank/DDBJ whole genome shotgun (WGS) entry which is preliminary data.</text>
</comment>
<name>A0ABR7PQR8_9BURK</name>
<dbReference type="InterPro" id="IPR018968">
    <property type="entry name" value="Phasin"/>
</dbReference>
<gene>
    <name evidence="2" type="ORF">F6X42_18980</name>
</gene>
<dbReference type="Pfam" id="PF09361">
    <property type="entry name" value="Phasin_2"/>
    <property type="match status" value="1"/>
</dbReference>
<proteinExistence type="predicted"/>
<keyword evidence="3" id="KW-1185">Reference proteome</keyword>
<accession>A0ABR7PQR8</accession>
<sequence>MSDFQGQAVTAQQANLDFFFGLASKMLEGEEKLVRLNLDTARTTLADWHQREQDGLAKKDRQEVTGLQDALALHSAEKVLKYERQVAEIASTTQTQLAEVVNARYQEVSRQVQSFIENFAQSAPVGSEATIAFLKQAITLADTTQESVQKATKQAVEVAQSNLDAATKAASEVTEAADEVVDKAAKAAKAAKQ</sequence>
<dbReference type="RefSeq" id="WP_187635652.1">
    <property type="nucleotide sequence ID" value="NZ_VZQQ01000014.1"/>
</dbReference>
<organism evidence="2 3">
    <name type="scientific">Paraburkholderia podalyriae</name>
    <dbReference type="NCBI Taxonomy" id="1938811"/>
    <lineage>
        <taxon>Bacteria</taxon>
        <taxon>Pseudomonadati</taxon>
        <taxon>Pseudomonadota</taxon>
        <taxon>Betaproteobacteria</taxon>
        <taxon>Burkholderiales</taxon>
        <taxon>Burkholderiaceae</taxon>
        <taxon>Paraburkholderia</taxon>
    </lineage>
</organism>
<feature type="domain" description="Phasin" evidence="1">
    <location>
        <begin position="9"/>
        <end position="105"/>
    </location>
</feature>
<reference evidence="2 3" key="1">
    <citation type="submission" date="2019-09" db="EMBL/GenBank/DDBJ databases">
        <title>Paraburkholderia podalyriae sp. nov., A South African Podalyria-associated rhizobium.</title>
        <authorList>
            <person name="Mavima L."/>
            <person name="Beukes C.W."/>
            <person name="Palmer M."/>
            <person name="De Meyer S.E."/>
            <person name="James E.K."/>
            <person name="Maluk M."/>
            <person name="Avontuur J.R."/>
            <person name="Chan W.Y."/>
            <person name="Venter S.N."/>
            <person name="Steenkamp E.T."/>
        </authorList>
    </citation>
    <scope>NUCLEOTIDE SEQUENCE [LARGE SCALE GENOMIC DNA]</scope>
    <source>
        <strain evidence="2 3">WC7.3b</strain>
    </source>
</reference>
<protein>
    <submittedName>
        <fullName evidence="2">Phasin family protein</fullName>
    </submittedName>
</protein>
<dbReference type="Proteomes" id="UP000736373">
    <property type="component" value="Unassembled WGS sequence"/>
</dbReference>
<dbReference type="NCBIfam" id="TIGR01841">
    <property type="entry name" value="phasin"/>
    <property type="match status" value="1"/>
</dbReference>
<dbReference type="EMBL" id="VZQQ01000014">
    <property type="protein sequence ID" value="MBC8748606.1"/>
    <property type="molecule type" value="Genomic_DNA"/>
</dbReference>
<evidence type="ECO:0000313" key="3">
    <source>
        <dbReference type="Proteomes" id="UP000736373"/>
    </source>
</evidence>
<evidence type="ECO:0000259" key="1">
    <source>
        <dbReference type="Pfam" id="PF09361"/>
    </source>
</evidence>